<protein>
    <submittedName>
        <fullName evidence="2">Uncharacterized protein</fullName>
    </submittedName>
</protein>
<dbReference type="Proteomes" id="UP000515511">
    <property type="component" value="Chromosome"/>
</dbReference>
<evidence type="ECO:0000256" key="1">
    <source>
        <dbReference type="SAM" id="MobiDB-lite"/>
    </source>
</evidence>
<dbReference type="AlphaFoldDB" id="A0A7G6YCX7"/>
<evidence type="ECO:0000313" key="3">
    <source>
        <dbReference type="Proteomes" id="UP000515511"/>
    </source>
</evidence>
<reference evidence="3" key="1">
    <citation type="submission" date="2019-09" db="EMBL/GenBank/DDBJ databases">
        <title>Antimicrobial potential of Antarctic Bacteria.</title>
        <authorList>
            <person name="Benaud N."/>
            <person name="Edwards R.J."/>
            <person name="Ferrari B.C."/>
        </authorList>
    </citation>
    <scope>NUCLEOTIDE SEQUENCE [LARGE SCALE GENOMIC DNA]</scope>
    <source>
        <strain evidence="3">INR9</strain>
    </source>
</reference>
<organism evidence="2 3">
    <name type="scientific">Leifsonia shinshuensis</name>
    <dbReference type="NCBI Taxonomy" id="150026"/>
    <lineage>
        <taxon>Bacteria</taxon>
        <taxon>Bacillati</taxon>
        <taxon>Actinomycetota</taxon>
        <taxon>Actinomycetes</taxon>
        <taxon>Micrococcales</taxon>
        <taxon>Microbacteriaceae</taxon>
        <taxon>Leifsonia</taxon>
    </lineage>
</organism>
<proteinExistence type="predicted"/>
<sequence>MKDSHGIDVAEPASAHGPGRAPAGIPLTIRLGEREFAALVRIARHRETTAADLVEQLVLHALSRADVPPPAESHPARKHTTYEEATAGFRADAGVHTPPDM</sequence>
<feature type="region of interest" description="Disordered" evidence="1">
    <location>
        <begin position="1"/>
        <end position="25"/>
    </location>
</feature>
<accession>A0A7G6YCX7</accession>
<dbReference type="EMBL" id="CP043641">
    <property type="protein sequence ID" value="QNE36342.1"/>
    <property type="molecule type" value="Genomic_DNA"/>
</dbReference>
<evidence type="ECO:0000313" key="2">
    <source>
        <dbReference type="EMBL" id="QNE36342.1"/>
    </source>
</evidence>
<name>A0A7G6YCX7_9MICO</name>
<dbReference type="RefSeq" id="WP_185275776.1">
    <property type="nucleotide sequence ID" value="NZ_CP043641.1"/>
</dbReference>
<gene>
    <name evidence="2" type="ORF">F1C12_15300</name>
</gene>
<dbReference type="KEGG" id="lse:F1C12_15300"/>